<keyword evidence="1" id="KW-0805">Transcription regulation</keyword>
<feature type="domain" description="HTH tetR-type" evidence="5">
    <location>
        <begin position="24"/>
        <end position="84"/>
    </location>
</feature>
<gene>
    <name evidence="6" type="ORF">CFX0092_B0560</name>
</gene>
<keyword evidence="2 4" id="KW-0238">DNA-binding</keyword>
<dbReference type="RefSeq" id="WP_095045415.1">
    <property type="nucleotide sequence ID" value="NZ_LN890656.1"/>
</dbReference>
<reference evidence="6" key="1">
    <citation type="submission" date="2016-01" db="EMBL/GenBank/DDBJ databases">
        <authorList>
            <person name="Mcilroy J.S."/>
            <person name="Karst M S."/>
            <person name="Albertsen M."/>
        </authorList>
    </citation>
    <scope>NUCLEOTIDE SEQUENCE</scope>
    <source>
        <strain evidence="6">Cfx-K</strain>
    </source>
</reference>
<evidence type="ECO:0000256" key="2">
    <source>
        <dbReference type="ARBA" id="ARBA00023125"/>
    </source>
</evidence>
<dbReference type="InterPro" id="IPR036271">
    <property type="entry name" value="Tet_transcr_reg_TetR-rel_C_sf"/>
</dbReference>
<name>A0A160T7L8_9CHLR</name>
<dbReference type="GO" id="GO:0003700">
    <property type="term" value="F:DNA-binding transcription factor activity"/>
    <property type="evidence" value="ECO:0007669"/>
    <property type="project" value="TreeGrafter"/>
</dbReference>
<dbReference type="GO" id="GO:0000976">
    <property type="term" value="F:transcription cis-regulatory region binding"/>
    <property type="evidence" value="ECO:0007669"/>
    <property type="project" value="TreeGrafter"/>
</dbReference>
<protein>
    <submittedName>
        <fullName evidence="6">Transcriptional regulator, TetR family</fullName>
    </submittedName>
</protein>
<dbReference type="PROSITE" id="PS50977">
    <property type="entry name" value="HTH_TETR_2"/>
    <property type="match status" value="1"/>
</dbReference>
<accession>A0A160T7L8</accession>
<evidence type="ECO:0000256" key="1">
    <source>
        <dbReference type="ARBA" id="ARBA00023015"/>
    </source>
</evidence>
<evidence type="ECO:0000313" key="7">
    <source>
        <dbReference type="Proteomes" id="UP000215027"/>
    </source>
</evidence>
<evidence type="ECO:0000256" key="4">
    <source>
        <dbReference type="PROSITE-ProRule" id="PRU00335"/>
    </source>
</evidence>
<dbReference type="InterPro" id="IPR001647">
    <property type="entry name" value="HTH_TetR"/>
</dbReference>
<organism evidence="6 7">
    <name type="scientific">Candidatus Promineifilum breve</name>
    <dbReference type="NCBI Taxonomy" id="1806508"/>
    <lineage>
        <taxon>Bacteria</taxon>
        <taxon>Bacillati</taxon>
        <taxon>Chloroflexota</taxon>
        <taxon>Ardenticatenia</taxon>
        <taxon>Candidatus Promineifilales</taxon>
        <taxon>Candidatus Promineifilaceae</taxon>
        <taxon>Candidatus Promineifilum</taxon>
    </lineage>
</organism>
<dbReference type="Gene3D" id="1.10.357.10">
    <property type="entry name" value="Tetracycline Repressor, domain 2"/>
    <property type="match status" value="1"/>
</dbReference>
<dbReference type="AlphaFoldDB" id="A0A160T7L8"/>
<evidence type="ECO:0000313" key="6">
    <source>
        <dbReference type="EMBL" id="CUS06094.1"/>
    </source>
</evidence>
<feature type="DNA-binding region" description="H-T-H motif" evidence="4">
    <location>
        <begin position="47"/>
        <end position="66"/>
    </location>
</feature>
<dbReference type="Pfam" id="PF00440">
    <property type="entry name" value="TetR_N"/>
    <property type="match status" value="1"/>
</dbReference>
<keyword evidence="7" id="KW-1185">Reference proteome</keyword>
<dbReference type="OrthoDB" id="1679733at2"/>
<evidence type="ECO:0000259" key="5">
    <source>
        <dbReference type="PROSITE" id="PS50977"/>
    </source>
</evidence>
<dbReference type="PANTHER" id="PTHR30055">
    <property type="entry name" value="HTH-TYPE TRANSCRIPTIONAL REGULATOR RUTR"/>
    <property type="match status" value="1"/>
</dbReference>
<keyword evidence="3" id="KW-0804">Transcription</keyword>
<dbReference type="InterPro" id="IPR009057">
    <property type="entry name" value="Homeodomain-like_sf"/>
</dbReference>
<dbReference type="SUPFAM" id="SSF46689">
    <property type="entry name" value="Homeodomain-like"/>
    <property type="match status" value="1"/>
</dbReference>
<dbReference type="PANTHER" id="PTHR30055:SF234">
    <property type="entry name" value="HTH-TYPE TRANSCRIPTIONAL REGULATOR BETI"/>
    <property type="match status" value="1"/>
</dbReference>
<sequence length="214" mass="23593">MDRIDLNPAGGVGTTERHERADAAANRALILRTAEQLFRERGVANVCMAEIAEAAGVGKGTLYRRFANKGELCLALMDTQMAEFQNAMLNLFAGLTAQGVPYRRQLARFLTALVEFTEMHSPLLVEVERAGMIQGDPRLNLPHFWQYITVSALLRAAARQGELAPGLDLDYLGEALLAPLHVDTFRFQRHVRGYSTERIAAGLSSLVELLAGRE</sequence>
<proteinExistence type="predicted"/>
<dbReference type="Proteomes" id="UP000215027">
    <property type="component" value="Chromosome II"/>
</dbReference>
<dbReference type="PRINTS" id="PR00455">
    <property type="entry name" value="HTHTETR"/>
</dbReference>
<dbReference type="EMBL" id="LN890656">
    <property type="protein sequence ID" value="CUS06094.1"/>
    <property type="molecule type" value="Genomic_DNA"/>
</dbReference>
<dbReference type="InterPro" id="IPR050109">
    <property type="entry name" value="HTH-type_TetR-like_transc_reg"/>
</dbReference>
<dbReference type="SUPFAM" id="SSF48498">
    <property type="entry name" value="Tetracyclin repressor-like, C-terminal domain"/>
    <property type="match status" value="1"/>
</dbReference>
<dbReference type="KEGG" id="pbf:CFX0092_B0560"/>
<evidence type="ECO:0000256" key="3">
    <source>
        <dbReference type="ARBA" id="ARBA00023163"/>
    </source>
</evidence>